<evidence type="ECO:0000256" key="1">
    <source>
        <dbReference type="ARBA" id="ARBA00005701"/>
    </source>
</evidence>
<evidence type="ECO:0008006" key="5">
    <source>
        <dbReference type="Google" id="ProtNLM"/>
    </source>
</evidence>
<evidence type="ECO:0000313" key="3">
    <source>
        <dbReference type="EMBL" id="EQB18549.1"/>
    </source>
</evidence>
<dbReference type="Proteomes" id="UP000015527">
    <property type="component" value="Unassembled WGS sequence"/>
</dbReference>
<organism evidence="3 4">
    <name type="scientific">Novosphingobium lindaniclasticum LE124</name>
    <dbReference type="NCBI Taxonomy" id="1096930"/>
    <lineage>
        <taxon>Bacteria</taxon>
        <taxon>Pseudomonadati</taxon>
        <taxon>Pseudomonadota</taxon>
        <taxon>Alphaproteobacteria</taxon>
        <taxon>Sphingomonadales</taxon>
        <taxon>Sphingomonadaceae</taxon>
        <taxon>Novosphingobium</taxon>
    </lineage>
</organism>
<accession>T0J9E6</accession>
<comment type="similarity">
    <text evidence="1">Belongs to the SDHAF4 family.</text>
</comment>
<reference evidence="3 4" key="1">
    <citation type="journal article" date="2013" name="Genome Announc.">
        <title>Genome Sequence of Novosphingobium lindaniclasticum LE124T, Isolated from a Hexachlorocyclohexane Dumpsite.</title>
        <authorList>
            <person name="Saxena A."/>
            <person name="Nayyar N."/>
            <person name="Sangwan N."/>
            <person name="Kumari R."/>
            <person name="Khurana J.P."/>
            <person name="Lal R."/>
        </authorList>
    </citation>
    <scope>NUCLEOTIDE SEQUENCE [LARGE SCALE GENOMIC DNA]</scope>
    <source>
        <strain evidence="3 4">LE124</strain>
    </source>
</reference>
<protein>
    <recommendedName>
        <fullName evidence="5">DUF1674 domain-containing protein</fullName>
    </recommendedName>
</protein>
<dbReference type="PATRIC" id="fig|1096930.3.peg.860"/>
<dbReference type="AlphaFoldDB" id="T0J9E6"/>
<keyword evidence="4" id="KW-1185">Reference proteome</keyword>
<comment type="caution">
    <text evidence="3">The sequence shown here is derived from an EMBL/GenBank/DDBJ whole genome shotgun (WGS) entry which is preliminary data.</text>
</comment>
<sequence>MGSMTQRATTRPEGFTKPAHWTNDPAPAPSPEAAKGGDGEEEQDPDGISPTRYGDWVRNGIAIDF</sequence>
<dbReference type="Pfam" id="PF07896">
    <property type="entry name" value="DUF1674"/>
    <property type="match status" value="1"/>
</dbReference>
<dbReference type="InterPro" id="IPR012875">
    <property type="entry name" value="SDHF4"/>
</dbReference>
<evidence type="ECO:0000313" key="4">
    <source>
        <dbReference type="Proteomes" id="UP000015527"/>
    </source>
</evidence>
<proteinExistence type="inferred from homology"/>
<gene>
    <name evidence="3" type="ORF">L284_04380</name>
</gene>
<dbReference type="EMBL" id="ATHL01000038">
    <property type="protein sequence ID" value="EQB18549.1"/>
    <property type="molecule type" value="Genomic_DNA"/>
</dbReference>
<dbReference type="eggNOG" id="COG5508">
    <property type="taxonomic scope" value="Bacteria"/>
</dbReference>
<name>T0J9E6_9SPHN</name>
<evidence type="ECO:0000256" key="2">
    <source>
        <dbReference type="SAM" id="MobiDB-lite"/>
    </source>
</evidence>
<feature type="region of interest" description="Disordered" evidence="2">
    <location>
        <begin position="1"/>
        <end position="55"/>
    </location>
</feature>